<sequence>MKTDSKLKALFYKLMLLLPDKWYIMLKFYKNFGRFPNLKSPITFSEKIQWLKLHDRNPLYTTMVDKYEAKKYVADIIGEEYIIPTLGVWDKAEDIDFDALPDQFVLKATHDSGRVIICRDKSTLDRNLAIEEMKQSLKRDFYSVTREWPYKNVPRRIIAEQLLVDETGTDDIKDYKLFCFDGNVKFLKVDFNRFIQHRANYFDKDWNLLEFGEKVCPPDPKVIMQRPDGLAEMIGLAEELSKSLRFARTDFYYLNNDIYFGEITFYPSSGFGPFIPEGWDERLGKLIKLNRWGGVFN</sequence>
<name>A0A1H3XMS4_9BACT</name>
<accession>A0A1H3XMS4</accession>
<organism evidence="1 2">
    <name type="scientific">Alistipes timonensis JC136</name>
    <dbReference type="NCBI Taxonomy" id="1033731"/>
    <lineage>
        <taxon>Bacteria</taxon>
        <taxon>Pseudomonadati</taxon>
        <taxon>Bacteroidota</taxon>
        <taxon>Bacteroidia</taxon>
        <taxon>Bacteroidales</taxon>
        <taxon>Rikenellaceae</taxon>
        <taxon>Alistipes</taxon>
    </lineage>
</organism>
<protein>
    <submittedName>
        <fullName evidence="1">TupA-like ATPgrasp</fullName>
    </submittedName>
</protein>
<proteinExistence type="predicted"/>
<gene>
    <name evidence="1" type="ORF">SAMN05444145_101270</name>
</gene>
<dbReference type="OrthoDB" id="9791827at2"/>
<dbReference type="Proteomes" id="UP000183253">
    <property type="component" value="Unassembled WGS sequence"/>
</dbReference>
<dbReference type="InterPro" id="IPR029465">
    <property type="entry name" value="ATPgrasp_TupA"/>
</dbReference>
<evidence type="ECO:0000313" key="1">
    <source>
        <dbReference type="EMBL" id="SEA00669.1"/>
    </source>
</evidence>
<dbReference type="RefSeq" id="WP_074711963.1">
    <property type="nucleotide sequence ID" value="NZ_FNRI01000001.1"/>
</dbReference>
<dbReference type="Pfam" id="PF14305">
    <property type="entry name" value="ATPgrasp_TupA"/>
    <property type="match status" value="1"/>
</dbReference>
<reference evidence="1 2" key="1">
    <citation type="submission" date="2016-10" db="EMBL/GenBank/DDBJ databases">
        <authorList>
            <person name="de Groot N.N."/>
        </authorList>
    </citation>
    <scope>NUCLEOTIDE SEQUENCE [LARGE SCALE GENOMIC DNA]</scope>
    <source>
        <strain evidence="1 2">DSM 25383</strain>
    </source>
</reference>
<dbReference type="AlphaFoldDB" id="A0A1H3XMS4"/>
<dbReference type="EMBL" id="FNRI01000001">
    <property type="protein sequence ID" value="SEA00669.1"/>
    <property type="molecule type" value="Genomic_DNA"/>
</dbReference>
<dbReference type="STRING" id="1033731.SAMN05444145_101270"/>
<evidence type="ECO:0000313" key="2">
    <source>
        <dbReference type="Proteomes" id="UP000183253"/>
    </source>
</evidence>
<keyword evidence="2" id="KW-1185">Reference proteome</keyword>